<keyword evidence="2" id="KW-0472">Membrane</keyword>
<feature type="region of interest" description="Disordered" evidence="1">
    <location>
        <begin position="719"/>
        <end position="756"/>
    </location>
</feature>
<sequence length="853" mass="94996">MELEDSSPRKTASPSLRRRAPLTSASPAIARKHVYFGGYSPIDRTKGPPSLEFEEVEGRFPPGIPGSSNEVASYGNHYASQEDLRRRKLENGHHGSFVKENRHITHVAIRDPSPSSSLNRRDNYGINGYERAEDVDPRLHGGPSSANHVDDSSLTRLRSQSLGDLLVNNEQQSIKRVSWEVRHGSRNPSGGGEGHQNGGGGHQNGGGGHQNGGSSSDSWAGSKLAGRVDENPRAHGVKNYWEENCRKEVLAKQDESRKPRQTYGFPKWRSTDALSASLVASNKVTIPTDSRIPKQRLQKMEETEKEASRTKQIIHEAVQPKRMSKGKSLESLSGQIQVDYTPWYDRTKIREGISRESIANIHAARQLFENGQPVDSKWVQLPSTGQRRSDGRSTGMASRAETPSNTQTPIPQRTQTNNRESYREIDYGMEPQTRSPQLPQSQATQVVYPSHHTTSVGISLTMEEQLLLLYLRQNSDMIAALGILIPDQIRAILDSIPWRRVELRGYEEETPHSYTPQGMSPSQRLPLQPSGRYVKNVSSQSNVPRFVKRVEGQRGQQRGFNEEPRAGEGLIAAEIRQTREREDELKRSRSELGLPSLEESMELWRLGQRGVGQIGSPTPPVISWNGQAMRGARSYDKLHQMPDNLTKTTSVDHLMRDDEYDYAETGLTEIILAISSFLWRLLFYSSFIVGLCERKVNLVDDIDMIASANMPVMAVMGSSAENETTTSIDDTTPPPEDETKPTTTSDDTATTATTITSKAGEVFSDQPISKSEALKSEKRPPWLWIGPLVVSILLIYSKVLMIVLLCVWRCRRRRSRQSSSITVKRRPQKVDQAMNSESTAGESATGKEGGGGF</sequence>
<feature type="region of interest" description="Disordered" evidence="1">
    <location>
        <begin position="817"/>
        <end position="853"/>
    </location>
</feature>
<organism evidence="3 4">
    <name type="scientific">Mesorhabditis belari</name>
    <dbReference type="NCBI Taxonomy" id="2138241"/>
    <lineage>
        <taxon>Eukaryota</taxon>
        <taxon>Metazoa</taxon>
        <taxon>Ecdysozoa</taxon>
        <taxon>Nematoda</taxon>
        <taxon>Chromadorea</taxon>
        <taxon>Rhabditida</taxon>
        <taxon>Rhabditina</taxon>
        <taxon>Rhabditomorpha</taxon>
        <taxon>Rhabditoidea</taxon>
        <taxon>Rhabditidae</taxon>
        <taxon>Mesorhabditinae</taxon>
        <taxon>Mesorhabditis</taxon>
    </lineage>
</organism>
<accession>A0AAF3J635</accession>
<feature type="region of interest" description="Disordered" evidence="1">
    <location>
        <begin position="1"/>
        <end position="73"/>
    </location>
</feature>
<name>A0AAF3J635_9BILA</name>
<keyword evidence="2" id="KW-1133">Transmembrane helix</keyword>
<feature type="compositionally biased region" description="Polar residues" evidence="1">
    <location>
        <begin position="401"/>
        <end position="419"/>
    </location>
</feature>
<dbReference type="Proteomes" id="UP000887575">
    <property type="component" value="Unassembled WGS sequence"/>
</dbReference>
<evidence type="ECO:0000256" key="2">
    <source>
        <dbReference type="SAM" id="Phobius"/>
    </source>
</evidence>
<feature type="region of interest" description="Disordered" evidence="1">
    <location>
        <begin position="132"/>
        <end position="154"/>
    </location>
</feature>
<dbReference type="AlphaFoldDB" id="A0AAF3J635"/>
<keyword evidence="2" id="KW-0812">Transmembrane</keyword>
<feature type="compositionally biased region" description="Gly residues" evidence="1">
    <location>
        <begin position="189"/>
        <end position="211"/>
    </location>
</feature>
<evidence type="ECO:0000256" key="1">
    <source>
        <dbReference type="SAM" id="MobiDB-lite"/>
    </source>
</evidence>
<dbReference type="WBParaSite" id="MBELARI_LOCUS18530.1">
    <property type="protein sequence ID" value="MBELARI_LOCUS18530.1"/>
    <property type="gene ID" value="MBELARI_LOCUS18530"/>
</dbReference>
<feature type="region of interest" description="Disordered" evidence="1">
    <location>
        <begin position="375"/>
        <end position="420"/>
    </location>
</feature>
<feature type="transmembrane region" description="Helical" evidence="2">
    <location>
        <begin position="782"/>
        <end position="808"/>
    </location>
</feature>
<feature type="compositionally biased region" description="Low complexity" evidence="1">
    <location>
        <begin position="741"/>
        <end position="756"/>
    </location>
</feature>
<keyword evidence="3" id="KW-1185">Reference proteome</keyword>
<protein>
    <submittedName>
        <fullName evidence="4">Uncharacterized protein</fullName>
    </submittedName>
</protein>
<reference evidence="4" key="1">
    <citation type="submission" date="2024-02" db="UniProtKB">
        <authorList>
            <consortium name="WormBaseParasite"/>
        </authorList>
    </citation>
    <scope>IDENTIFICATION</scope>
</reference>
<feature type="region of interest" description="Disordered" evidence="1">
    <location>
        <begin position="302"/>
        <end position="328"/>
    </location>
</feature>
<proteinExistence type="predicted"/>
<evidence type="ECO:0000313" key="3">
    <source>
        <dbReference type="Proteomes" id="UP000887575"/>
    </source>
</evidence>
<feature type="region of interest" description="Disordered" evidence="1">
    <location>
        <begin position="179"/>
        <end position="231"/>
    </location>
</feature>
<evidence type="ECO:0000313" key="4">
    <source>
        <dbReference type="WBParaSite" id="MBELARI_LOCUS18530.1"/>
    </source>
</evidence>